<proteinExistence type="predicted"/>
<organism evidence="1">
    <name type="scientific">marine sediment metagenome</name>
    <dbReference type="NCBI Taxonomy" id="412755"/>
    <lineage>
        <taxon>unclassified sequences</taxon>
        <taxon>metagenomes</taxon>
        <taxon>ecological metagenomes</taxon>
    </lineage>
</organism>
<feature type="non-terminal residue" evidence="1">
    <location>
        <position position="1"/>
    </location>
</feature>
<reference evidence="1" key="1">
    <citation type="journal article" date="2014" name="Front. Microbiol.">
        <title>High frequency of phylogenetically diverse reductive dehalogenase-homologous genes in deep subseafloor sedimentary metagenomes.</title>
        <authorList>
            <person name="Kawai M."/>
            <person name="Futagami T."/>
            <person name="Toyoda A."/>
            <person name="Takaki Y."/>
            <person name="Nishi S."/>
            <person name="Hori S."/>
            <person name="Arai W."/>
            <person name="Tsubouchi T."/>
            <person name="Morono Y."/>
            <person name="Uchiyama I."/>
            <person name="Ito T."/>
            <person name="Fujiyama A."/>
            <person name="Inagaki F."/>
            <person name="Takami H."/>
        </authorList>
    </citation>
    <scope>NUCLEOTIDE SEQUENCE</scope>
    <source>
        <strain evidence="1">Expedition CK06-06</strain>
    </source>
</reference>
<name>X1J4B5_9ZZZZ</name>
<accession>X1J4B5</accession>
<dbReference type="AlphaFoldDB" id="X1J4B5"/>
<gene>
    <name evidence="1" type="ORF">S03H2_56854</name>
</gene>
<comment type="caution">
    <text evidence="1">The sequence shown here is derived from an EMBL/GenBank/DDBJ whole genome shotgun (WGS) entry which is preliminary data.</text>
</comment>
<dbReference type="EMBL" id="BARU01036410">
    <property type="protein sequence ID" value="GAH89551.1"/>
    <property type="molecule type" value="Genomic_DNA"/>
</dbReference>
<sequence length="59" mass="6729">HREHCLCFTCVLFKPNSPDNCHIAQATFENCVKFDTVTPMWECPEFQEGIPDIAVVSKT</sequence>
<protein>
    <submittedName>
        <fullName evidence="1">Uncharacterized protein</fullName>
    </submittedName>
</protein>
<evidence type="ECO:0000313" key="1">
    <source>
        <dbReference type="EMBL" id="GAH89551.1"/>
    </source>
</evidence>